<evidence type="ECO:0000256" key="1">
    <source>
        <dbReference type="SAM" id="MobiDB-lite"/>
    </source>
</evidence>
<feature type="transmembrane region" description="Helical" evidence="2">
    <location>
        <begin position="106"/>
        <end position="129"/>
    </location>
</feature>
<evidence type="ECO:0000313" key="4">
    <source>
        <dbReference type="Proteomes" id="UP000657385"/>
    </source>
</evidence>
<protein>
    <submittedName>
        <fullName evidence="3">Uncharacterized protein</fullName>
    </submittedName>
</protein>
<reference evidence="3" key="1">
    <citation type="submission" date="2020-11" db="EMBL/GenBank/DDBJ databases">
        <title>Isolation and identification of active actinomycetes.</title>
        <authorList>
            <person name="Yu B."/>
        </authorList>
    </citation>
    <scope>NUCLEOTIDE SEQUENCE</scope>
    <source>
        <strain evidence="3">NEAU-YB345</strain>
    </source>
</reference>
<feature type="compositionally biased region" description="Acidic residues" evidence="1">
    <location>
        <begin position="14"/>
        <end position="26"/>
    </location>
</feature>
<feature type="compositionally biased region" description="Pro residues" evidence="1">
    <location>
        <begin position="49"/>
        <end position="63"/>
    </location>
</feature>
<evidence type="ECO:0000313" key="3">
    <source>
        <dbReference type="EMBL" id="MBF9070843.1"/>
    </source>
</evidence>
<keyword evidence="2" id="KW-0472">Membrane</keyword>
<comment type="caution">
    <text evidence="3">The sequence shown here is derived from an EMBL/GenBank/DDBJ whole genome shotgun (WGS) entry which is preliminary data.</text>
</comment>
<proteinExistence type="predicted"/>
<accession>A0A931B5X2</accession>
<keyword evidence="4" id="KW-1185">Reference proteome</keyword>
<evidence type="ECO:0000256" key="2">
    <source>
        <dbReference type="SAM" id="Phobius"/>
    </source>
</evidence>
<keyword evidence="2" id="KW-1133">Transmembrane helix</keyword>
<dbReference type="RefSeq" id="WP_196195994.1">
    <property type="nucleotide sequence ID" value="NZ_JADPRT010000009.1"/>
</dbReference>
<feature type="region of interest" description="Disordered" evidence="1">
    <location>
        <begin position="1"/>
        <end position="78"/>
    </location>
</feature>
<keyword evidence="2" id="KW-0812">Transmembrane</keyword>
<organism evidence="3 4">
    <name type="scientific">Streptacidiphilus fuscans</name>
    <dbReference type="NCBI Taxonomy" id="2789292"/>
    <lineage>
        <taxon>Bacteria</taxon>
        <taxon>Bacillati</taxon>
        <taxon>Actinomycetota</taxon>
        <taxon>Actinomycetes</taxon>
        <taxon>Kitasatosporales</taxon>
        <taxon>Streptomycetaceae</taxon>
        <taxon>Streptacidiphilus</taxon>
    </lineage>
</organism>
<dbReference type="EMBL" id="JADPRT010000009">
    <property type="protein sequence ID" value="MBF9070843.1"/>
    <property type="molecule type" value="Genomic_DNA"/>
</dbReference>
<gene>
    <name evidence="3" type="ORF">I2501_22775</name>
</gene>
<dbReference type="Proteomes" id="UP000657385">
    <property type="component" value="Unassembled WGS sequence"/>
</dbReference>
<dbReference type="AlphaFoldDB" id="A0A931B5X2"/>
<sequence>MTTTDPDELHQPETEPETEPQPEAEVADAKAPAEPDVAQTEQPADAPTAPHPQPPAPTPPPALHPGVAAPLPLPQPLPQPLPATAWALPAELAPKPRKERPWLRTLARWSSATAVLLVAGAVTAALVTVPARTDLPGLRTPADGRWTFPALSLPELPSGAPAPAGNGHVHSVDLRELLVPAPDGASPDATLPGRNGWYPTASFLKLYTTSASLLGAFDDAGLRHIAATGWSMPDGTHTQIYLQQFRSNSTASNVDSAEADGVYLTSAADAQDATGVDLGSITATVRSLDAGGGHGAVIYAYLTVGDTEALIEMTNPRQIPTVDFRQVVELQNQLLSA</sequence>
<name>A0A931B5X2_9ACTN</name>